<keyword evidence="1" id="KW-0812">Transmembrane</keyword>
<gene>
    <name evidence="2" type="ORF">LSINAPIS_LOCUS5838</name>
</gene>
<evidence type="ECO:0008006" key="4">
    <source>
        <dbReference type="Google" id="ProtNLM"/>
    </source>
</evidence>
<accession>A0A5E4Q682</accession>
<dbReference type="Proteomes" id="UP000324832">
    <property type="component" value="Unassembled WGS sequence"/>
</dbReference>
<name>A0A5E4Q682_9NEOP</name>
<evidence type="ECO:0000256" key="1">
    <source>
        <dbReference type="SAM" id="Phobius"/>
    </source>
</evidence>
<protein>
    <recommendedName>
        <fullName evidence="4">Phorbol-ester/DAG-type domain-containing protein</fullName>
    </recommendedName>
</protein>
<reference evidence="2 3" key="1">
    <citation type="submission" date="2017-07" db="EMBL/GenBank/DDBJ databases">
        <authorList>
            <person name="Talla V."/>
            <person name="Backstrom N."/>
        </authorList>
    </citation>
    <scope>NUCLEOTIDE SEQUENCE [LARGE SCALE GENOMIC DNA]</scope>
</reference>
<sequence length="209" mass="24686">MKTFQNFPDVIFNHYFLIGSLFIGYLMYRTLHSLLRYDSLFQIKFKLCRHSWRSILCNKSIPYNNHCTSCGKLMLEHDEGLFCDSCGVSSCKNCQRTLDRKLKCKYVTWNIDKPFPHLWANVGVFEDNAQSPDLEANKKYFCSWCQRTIRSTESVIQSNVECCDFQKYKNIIIPPPNVKLDKNKLTRILEVTKVVRFCQSLEAYLIQYR</sequence>
<evidence type="ECO:0000313" key="2">
    <source>
        <dbReference type="EMBL" id="VVC93704.1"/>
    </source>
</evidence>
<keyword evidence="1" id="KW-1133">Transmembrane helix</keyword>
<keyword evidence="1" id="KW-0472">Membrane</keyword>
<dbReference type="EMBL" id="FZQP02001748">
    <property type="protein sequence ID" value="VVC93704.1"/>
    <property type="molecule type" value="Genomic_DNA"/>
</dbReference>
<dbReference type="AlphaFoldDB" id="A0A5E4Q682"/>
<organism evidence="2 3">
    <name type="scientific">Leptidea sinapis</name>
    <dbReference type="NCBI Taxonomy" id="189913"/>
    <lineage>
        <taxon>Eukaryota</taxon>
        <taxon>Metazoa</taxon>
        <taxon>Ecdysozoa</taxon>
        <taxon>Arthropoda</taxon>
        <taxon>Hexapoda</taxon>
        <taxon>Insecta</taxon>
        <taxon>Pterygota</taxon>
        <taxon>Neoptera</taxon>
        <taxon>Endopterygota</taxon>
        <taxon>Lepidoptera</taxon>
        <taxon>Glossata</taxon>
        <taxon>Ditrysia</taxon>
        <taxon>Papilionoidea</taxon>
        <taxon>Pieridae</taxon>
        <taxon>Dismorphiinae</taxon>
        <taxon>Leptidea</taxon>
    </lineage>
</organism>
<feature type="transmembrane region" description="Helical" evidence="1">
    <location>
        <begin position="12"/>
        <end position="28"/>
    </location>
</feature>
<keyword evidence="3" id="KW-1185">Reference proteome</keyword>
<evidence type="ECO:0000313" key="3">
    <source>
        <dbReference type="Proteomes" id="UP000324832"/>
    </source>
</evidence>
<proteinExistence type="predicted"/>